<organism evidence="5 6">
    <name type="scientific">Alloyangia pacifica</name>
    <dbReference type="NCBI Taxonomy" id="311180"/>
    <lineage>
        <taxon>Bacteria</taxon>
        <taxon>Pseudomonadati</taxon>
        <taxon>Pseudomonadota</taxon>
        <taxon>Alphaproteobacteria</taxon>
        <taxon>Rhodobacterales</taxon>
        <taxon>Roseobacteraceae</taxon>
        <taxon>Alloyangia</taxon>
    </lineage>
</organism>
<dbReference type="SMART" id="SM00342">
    <property type="entry name" value="HTH_ARAC"/>
    <property type="match status" value="1"/>
</dbReference>
<dbReference type="AlphaFoldDB" id="A0A2U8HG96"/>
<evidence type="ECO:0000313" key="5">
    <source>
        <dbReference type="EMBL" id="AWI83725.1"/>
    </source>
</evidence>
<dbReference type="InterPro" id="IPR035418">
    <property type="entry name" value="AraC-bd_2"/>
</dbReference>
<dbReference type="PROSITE" id="PS01124">
    <property type="entry name" value="HTH_ARAC_FAMILY_2"/>
    <property type="match status" value="1"/>
</dbReference>
<keyword evidence="2" id="KW-0238">DNA-binding</keyword>
<dbReference type="Proteomes" id="UP000244915">
    <property type="component" value="Chromosome 1"/>
</dbReference>
<evidence type="ECO:0000259" key="4">
    <source>
        <dbReference type="PROSITE" id="PS01124"/>
    </source>
</evidence>
<evidence type="ECO:0000256" key="2">
    <source>
        <dbReference type="ARBA" id="ARBA00023125"/>
    </source>
</evidence>
<keyword evidence="3" id="KW-0804">Transcription</keyword>
<evidence type="ECO:0000256" key="1">
    <source>
        <dbReference type="ARBA" id="ARBA00023015"/>
    </source>
</evidence>
<dbReference type="InterPro" id="IPR020449">
    <property type="entry name" value="Tscrpt_reg_AraC-type_HTH"/>
</dbReference>
<dbReference type="PRINTS" id="PR00032">
    <property type="entry name" value="HTHARAC"/>
</dbReference>
<feature type="domain" description="HTH araC/xylS-type" evidence="4">
    <location>
        <begin position="212"/>
        <end position="313"/>
    </location>
</feature>
<protein>
    <recommendedName>
        <fullName evidence="4">HTH araC/xylS-type domain-containing protein</fullName>
    </recommendedName>
</protein>
<reference evidence="5 6" key="1">
    <citation type="submission" date="2017-06" db="EMBL/GenBank/DDBJ databases">
        <title>Yangia sp. YSBP01 complete genome sequence.</title>
        <authorList>
            <person name="Woo J.-H."/>
            <person name="Kim H.-S."/>
        </authorList>
    </citation>
    <scope>NUCLEOTIDE SEQUENCE [LARGE SCALE GENOMIC DNA]</scope>
    <source>
        <strain evidence="5 6">YSBP01</strain>
    </source>
</reference>
<sequence>MEKRFTTQDARPTDRFAYWREAVCDSYVELDCATATPRSFHGQIDLKRRAHLSTSYVKGSNQTVTRSQTHVSRSGEETFLVSLQLQKTGFVEQAGRLARLEPGNFALYCSSSSYRLTLPDDFSQVVLQFPKADFLDRLPCAEALTAIKAPTLSGFGKLAAEILPRLVASLDETPDCAQAQSQNAIMDLLVAVFATIQPAVADLHSYDQLILLRARAFISQHLGNPDLDRTAVAGETGLSVRRLNELFQIEGSSISREIATARLNRIAADLANSQLSHRSISEIAYHRGIVNFQSFSRMFRKRFGQTPSDFRSEVASRS</sequence>
<name>A0A2U8HG96_9RHOB</name>
<dbReference type="RefSeq" id="WP_108965932.1">
    <property type="nucleotide sequence ID" value="NZ_CP022189.1"/>
</dbReference>
<dbReference type="InterPro" id="IPR009057">
    <property type="entry name" value="Homeodomain-like_sf"/>
</dbReference>
<dbReference type="Gene3D" id="1.10.10.60">
    <property type="entry name" value="Homeodomain-like"/>
    <property type="match status" value="1"/>
</dbReference>
<accession>A0A2U8HG96</accession>
<evidence type="ECO:0000313" key="6">
    <source>
        <dbReference type="Proteomes" id="UP000244915"/>
    </source>
</evidence>
<dbReference type="EMBL" id="CP022189">
    <property type="protein sequence ID" value="AWI83725.1"/>
    <property type="molecule type" value="Genomic_DNA"/>
</dbReference>
<dbReference type="SUPFAM" id="SSF46689">
    <property type="entry name" value="Homeodomain-like"/>
    <property type="match status" value="1"/>
</dbReference>
<dbReference type="PROSITE" id="PS00041">
    <property type="entry name" value="HTH_ARAC_FAMILY_1"/>
    <property type="match status" value="1"/>
</dbReference>
<dbReference type="GO" id="GO:0003700">
    <property type="term" value="F:DNA-binding transcription factor activity"/>
    <property type="evidence" value="ECO:0007669"/>
    <property type="project" value="InterPro"/>
</dbReference>
<dbReference type="InterPro" id="IPR018062">
    <property type="entry name" value="HTH_AraC-typ_CS"/>
</dbReference>
<dbReference type="PANTHER" id="PTHR46796:SF6">
    <property type="entry name" value="ARAC SUBFAMILY"/>
    <property type="match status" value="1"/>
</dbReference>
<dbReference type="Pfam" id="PF12833">
    <property type="entry name" value="HTH_18"/>
    <property type="match status" value="1"/>
</dbReference>
<dbReference type="InterPro" id="IPR018060">
    <property type="entry name" value="HTH_AraC"/>
</dbReference>
<evidence type="ECO:0000256" key="3">
    <source>
        <dbReference type="ARBA" id="ARBA00023163"/>
    </source>
</evidence>
<proteinExistence type="predicted"/>
<dbReference type="GO" id="GO:0043565">
    <property type="term" value="F:sequence-specific DNA binding"/>
    <property type="evidence" value="ECO:0007669"/>
    <property type="project" value="InterPro"/>
</dbReference>
<dbReference type="PANTHER" id="PTHR46796">
    <property type="entry name" value="HTH-TYPE TRANSCRIPTIONAL ACTIVATOR RHAS-RELATED"/>
    <property type="match status" value="1"/>
</dbReference>
<dbReference type="KEGG" id="ypac:CEW88_08560"/>
<dbReference type="InterPro" id="IPR050204">
    <property type="entry name" value="AraC_XylS_family_regulators"/>
</dbReference>
<gene>
    <name evidence="5" type="ORF">CEW88_08560</name>
</gene>
<keyword evidence="1" id="KW-0805">Transcription regulation</keyword>
<dbReference type="OrthoDB" id="8004517at2"/>
<dbReference type="Pfam" id="PF14525">
    <property type="entry name" value="AraC_binding_2"/>
    <property type="match status" value="1"/>
</dbReference>